<sequence length="63" mass="6882">MRVKAGPLEPRPVIVLSNVEQMFFAENVTSEGAFRGLQCQPVAAYVHFYALNNALPADIGMMA</sequence>
<evidence type="ECO:0000313" key="2">
    <source>
        <dbReference type="Proteomes" id="UP000234345"/>
    </source>
</evidence>
<proteinExistence type="predicted"/>
<gene>
    <name evidence="1" type="ORF">XFF6991_530019</name>
</gene>
<accession>A0A7Z7J2J6</accession>
<dbReference type="EMBL" id="OCZC01000081">
    <property type="protein sequence ID" value="SOO26170.1"/>
    <property type="molecule type" value="Genomic_DNA"/>
</dbReference>
<organism evidence="1 2">
    <name type="scientific">Xanthomonas campestris pv. phaseoli</name>
    <dbReference type="NCBI Taxonomy" id="317013"/>
    <lineage>
        <taxon>Bacteria</taxon>
        <taxon>Pseudomonadati</taxon>
        <taxon>Pseudomonadota</taxon>
        <taxon>Gammaproteobacteria</taxon>
        <taxon>Lysobacterales</taxon>
        <taxon>Lysobacteraceae</taxon>
        <taxon>Xanthomonas</taxon>
    </lineage>
</organism>
<dbReference type="AlphaFoldDB" id="A0A7Z7J2J6"/>
<dbReference type="Proteomes" id="UP000234345">
    <property type="component" value="Unassembled WGS sequence"/>
</dbReference>
<dbReference type="RefSeq" id="WP_033480895.1">
    <property type="nucleotide sequence ID" value="NZ_JSBS02000070.1"/>
</dbReference>
<comment type="caution">
    <text evidence="1">The sequence shown here is derived from an EMBL/GenBank/DDBJ whole genome shotgun (WGS) entry which is preliminary data.</text>
</comment>
<protein>
    <submittedName>
        <fullName evidence="1">Uncharacterized protein</fullName>
    </submittedName>
</protein>
<evidence type="ECO:0000313" key="1">
    <source>
        <dbReference type="EMBL" id="SOO26170.1"/>
    </source>
</evidence>
<name>A0A7Z7J2J6_XANCH</name>
<reference evidence="1 2" key="1">
    <citation type="submission" date="2017-10" db="EMBL/GenBank/DDBJ databases">
        <authorList>
            <person name="Regsiter A."/>
            <person name="William W."/>
        </authorList>
    </citation>
    <scope>NUCLEOTIDE SEQUENCE [LARGE SCALE GENOMIC DNA]</scope>
    <source>
        <strain evidence="1 2">CFBP6991</strain>
    </source>
</reference>